<evidence type="ECO:0000313" key="1">
    <source>
        <dbReference type="EMBL" id="KAB7513889.1"/>
    </source>
</evidence>
<dbReference type="EMBL" id="QKKZ01000003">
    <property type="protein sequence ID" value="KAB7513889.1"/>
    <property type="molecule type" value="Genomic_DNA"/>
</dbReference>
<proteinExistence type="predicted"/>
<evidence type="ECO:0000313" key="4">
    <source>
        <dbReference type="Proteomes" id="UP000326865"/>
    </source>
</evidence>
<accession>A0A5N5U8Y2</accession>
<dbReference type="InterPro" id="IPR055541">
    <property type="entry name" value="DUF7117"/>
</dbReference>
<dbReference type="Proteomes" id="UP000326865">
    <property type="component" value="Unassembled WGS sequence"/>
</dbReference>
<dbReference type="RefSeq" id="WP_152120621.1">
    <property type="nucleotide sequence ID" value="NZ_QJOW01000004.1"/>
</dbReference>
<dbReference type="EMBL" id="QJOW01000004">
    <property type="protein sequence ID" value="KAB7514291.1"/>
    <property type="molecule type" value="Genomic_DNA"/>
</dbReference>
<sequence>MKVRGDRECQDCGTRWAYYETGSVECPNCGSPRSVGVDEERRLHTATAAPLDLTEVQSLVDEQPLRTVAERAVKTAREFTRGYGFISGGEVQPLDDTYLAAMELRMVADTVGRATSVTDDEESYFLSLLAGAGDGERPAREQVSDSLVDSRGLAYARGVEEYREDLRTYLDEHPDETASDQLGRLRGHVKRALALDGAISTRAAETLVEAARGIGAYVADGDETTLATTESRLDALEGLPRD</sequence>
<comment type="caution">
    <text evidence="1">The sequence shown here is derived from an EMBL/GenBank/DDBJ whole genome shotgun (WGS) entry which is preliminary data.</text>
</comment>
<evidence type="ECO:0000313" key="3">
    <source>
        <dbReference type="Proteomes" id="UP000326302"/>
    </source>
</evidence>
<name>A0A5N5U5Z3_9EURY</name>
<keyword evidence="4" id="KW-1185">Reference proteome</keyword>
<gene>
    <name evidence="1" type="ORF">DM867_08835</name>
    <name evidence="2" type="ORF">DMP03_10490</name>
</gene>
<reference evidence="3 4" key="1">
    <citation type="submission" date="2019-10" db="EMBL/GenBank/DDBJ databases">
        <title>Unraveling microbial dark matter from salterns through culturing: the case of the genus Halosegnis.</title>
        <authorList>
            <person name="Duran-Viseras A."/>
            <person name="Andrei A.-S."/>
            <person name="Vera-Gargallo B."/>
            <person name="Ghai R."/>
            <person name="Sanchez-Porro C."/>
            <person name="Ventosa A."/>
        </authorList>
    </citation>
    <scope>NUCLEOTIDE SEQUENCE [LARGE SCALE GENOMIC DNA]</scope>
    <source>
        <strain evidence="2 3">F17-44</strain>
        <strain evidence="1 4">F18-79</strain>
    </source>
</reference>
<dbReference type="AlphaFoldDB" id="A0A5N5U5Z3"/>
<dbReference type="OrthoDB" id="341613at2157"/>
<dbReference type="Pfam" id="PF23430">
    <property type="entry name" value="DUF7117"/>
    <property type="match status" value="1"/>
</dbReference>
<protein>
    <submittedName>
        <fullName evidence="1">TFIIB-type zinc ribbon-containing protein</fullName>
    </submittedName>
</protein>
<organism evidence="1 4">
    <name type="scientific">Halosegnis rubeus</name>
    <dbReference type="NCBI Taxonomy" id="2212850"/>
    <lineage>
        <taxon>Archaea</taxon>
        <taxon>Methanobacteriati</taxon>
        <taxon>Methanobacteriota</taxon>
        <taxon>Stenosarchaea group</taxon>
        <taxon>Halobacteria</taxon>
        <taxon>Halobacteriales</taxon>
        <taxon>Natronomonadaceae</taxon>
        <taxon>Halosegnis</taxon>
    </lineage>
</organism>
<evidence type="ECO:0000313" key="2">
    <source>
        <dbReference type="EMBL" id="KAB7514291.1"/>
    </source>
</evidence>
<accession>A0A5N5U5Z3</accession>
<dbReference type="Proteomes" id="UP000326302">
    <property type="component" value="Unassembled WGS sequence"/>
</dbReference>